<dbReference type="InterPro" id="IPR029058">
    <property type="entry name" value="AB_hydrolase_fold"/>
</dbReference>
<dbReference type="Gene3D" id="3.40.50.1820">
    <property type="entry name" value="alpha/beta hydrolase"/>
    <property type="match status" value="1"/>
</dbReference>
<dbReference type="EMBL" id="JAEPRB010000189">
    <property type="protein sequence ID" value="KAG2219220.1"/>
    <property type="molecule type" value="Genomic_DNA"/>
</dbReference>
<reference evidence="2 3" key="1">
    <citation type="submission" date="2020-12" db="EMBL/GenBank/DDBJ databases">
        <title>Metabolic potential, ecology and presence of endohyphal bacteria is reflected in genomic diversity of Mucoromycotina.</title>
        <authorList>
            <person name="Muszewska A."/>
            <person name="Okrasinska A."/>
            <person name="Steczkiewicz K."/>
            <person name="Drgas O."/>
            <person name="Orlowska M."/>
            <person name="Perlinska-Lenart U."/>
            <person name="Aleksandrzak-Piekarczyk T."/>
            <person name="Szatraj K."/>
            <person name="Zielenkiewicz U."/>
            <person name="Pilsyk S."/>
            <person name="Malc E."/>
            <person name="Mieczkowski P."/>
            <person name="Kruszewska J.S."/>
            <person name="Biernat P."/>
            <person name="Pawlowska J."/>
        </authorList>
    </citation>
    <scope>NUCLEOTIDE SEQUENCE [LARGE SCALE GENOMIC DNA]</scope>
    <source>
        <strain evidence="2 3">CBS 142.35</strain>
    </source>
</reference>
<proteinExistence type="predicted"/>
<organism evidence="2 3">
    <name type="scientific">Circinella minor</name>
    <dbReference type="NCBI Taxonomy" id="1195481"/>
    <lineage>
        <taxon>Eukaryota</taxon>
        <taxon>Fungi</taxon>
        <taxon>Fungi incertae sedis</taxon>
        <taxon>Mucoromycota</taxon>
        <taxon>Mucoromycotina</taxon>
        <taxon>Mucoromycetes</taxon>
        <taxon>Mucorales</taxon>
        <taxon>Lichtheimiaceae</taxon>
        <taxon>Circinella</taxon>
    </lineage>
</organism>
<dbReference type="InterPro" id="IPR000073">
    <property type="entry name" value="AB_hydrolase_1"/>
</dbReference>
<dbReference type="PANTHER" id="PTHR12277:SF81">
    <property type="entry name" value="PROTEIN ABHD13"/>
    <property type="match status" value="1"/>
</dbReference>
<gene>
    <name evidence="2" type="ORF">INT45_004580</name>
</gene>
<dbReference type="AlphaFoldDB" id="A0A8H7RYH5"/>
<feature type="domain" description="AB hydrolase-1" evidence="1">
    <location>
        <begin position="81"/>
        <end position="172"/>
    </location>
</feature>
<dbReference type="OrthoDB" id="446723at2759"/>
<sequence length="342" mass="39590">MVYLHWVRFPFNPNFHVPELYGFAHNKIRNIQIITADNVTLGAWHILPTSYYLQKQLRDDQNLVDSPTIYDTALSDPSYDTVIYFHGNALNRAAPWRIDLYKHLGEKFNRLNIIAIDYRGFGDSEGTPSEEGLRLDALATVDWLLQKNVTHDRISIIGHSLGTGVATTLAYDMTKRGQPPNALILKAAYSSLPNLIFEYRMFKYLTILGPVRLIPSLQKFMLSHLVHVYDSLSRIEYLECPVLISYGASDVEIPGHNSQLLFHRAVYGEKGKMNFIKDWMDKEYIEKNNLLRRRIIPNEATVYQKDQISLVKLHHADHNNVGYYDYMFQAMADITRWHQNLS</sequence>
<dbReference type="PANTHER" id="PTHR12277">
    <property type="entry name" value="ALPHA/BETA HYDROLASE DOMAIN-CONTAINING PROTEIN"/>
    <property type="match status" value="1"/>
</dbReference>
<protein>
    <recommendedName>
        <fullName evidence="1">AB hydrolase-1 domain-containing protein</fullName>
    </recommendedName>
</protein>
<comment type="caution">
    <text evidence="2">The sequence shown here is derived from an EMBL/GenBank/DDBJ whole genome shotgun (WGS) entry which is preliminary data.</text>
</comment>
<dbReference type="Pfam" id="PF00561">
    <property type="entry name" value="Abhydrolase_1"/>
    <property type="match status" value="1"/>
</dbReference>
<evidence type="ECO:0000313" key="2">
    <source>
        <dbReference type="EMBL" id="KAG2219220.1"/>
    </source>
</evidence>
<dbReference type="Proteomes" id="UP000646827">
    <property type="component" value="Unassembled WGS sequence"/>
</dbReference>
<keyword evidence="3" id="KW-1185">Reference proteome</keyword>
<evidence type="ECO:0000259" key="1">
    <source>
        <dbReference type="Pfam" id="PF00561"/>
    </source>
</evidence>
<name>A0A8H7RYH5_9FUNG</name>
<dbReference type="SUPFAM" id="SSF53474">
    <property type="entry name" value="alpha/beta-Hydrolases"/>
    <property type="match status" value="1"/>
</dbReference>
<evidence type="ECO:0000313" key="3">
    <source>
        <dbReference type="Proteomes" id="UP000646827"/>
    </source>
</evidence>
<accession>A0A8H7RYH5</accession>